<sequence>MKQTFRFIKPIERITHLKPNATMMLFLASVLAVIMANSSLSSIYHEILEYPINLTIGGREIFSHHGETMTLLQFVNDVLMVIFFLAVGLEIKQEVLVGELSSFKKAMLPIVGAVGGMIVPILFFLLVVHEGPGARGAAIPMATDIAFALAALAALGSRVPPSLKVFLTALAVADDIGGIIIIAVFYSSHINLGMLAIAFGILFLMYLMGRMHVSRLGLYFVCTFFVWLFFLQSGIHTTIAGVLAAFMIPARPGLHAKNLRAEMRSLFEAMPNDKIRQSGTSMILSHNQINVINSMRKAARSAISPLQLMEELLSPIVGYFVLPLFAFANAGITLGGVTADALWGVPMAVFLGLFVGKPLGIYFFSYGFVKMKFCPWPEGMSRINLMAVSLFGGIGFTVSLFIATLSYTTPEHMHFLNEAKLGIFAASILAAVVGIFTLRYELNLENAKAQKS</sequence>
<feature type="transmembrane region" description="Helical" evidence="6">
    <location>
        <begin position="343"/>
        <end position="364"/>
    </location>
</feature>
<dbReference type="GO" id="GO:0015385">
    <property type="term" value="F:sodium:proton antiporter activity"/>
    <property type="evidence" value="ECO:0007669"/>
    <property type="project" value="UniProtKB-UniRule"/>
</dbReference>
<evidence type="ECO:0000313" key="7">
    <source>
        <dbReference type="EMBL" id="KGN89860.1"/>
    </source>
</evidence>
<dbReference type="InterPro" id="IPR004670">
    <property type="entry name" value="NhaA"/>
</dbReference>
<dbReference type="GeneID" id="57239695"/>
<dbReference type="PANTHER" id="PTHR30341">
    <property type="entry name" value="SODIUM ION/PROTON ANTIPORTER NHAA-RELATED"/>
    <property type="match status" value="1"/>
</dbReference>
<evidence type="ECO:0000256" key="1">
    <source>
        <dbReference type="ARBA" id="ARBA00004429"/>
    </source>
</evidence>
<keyword evidence="6" id="KW-0050">Antiport</keyword>
<dbReference type="Proteomes" id="UP000030146">
    <property type="component" value="Unassembled WGS sequence"/>
</dbReference>
<evidence type="ECO:0000256" key="4">
    <source>
        <dbReference type="ARBA" id="ARBA00022989"/>
    </source>
</evidence>
<feature type="transmembrane region" description="Helical" evidence="6">
    <location>
        <begin position="385"/>
        <end position="407"/>
    </location>
</feature>
<dbReference type="RefSeq" id="WP_018964515.1">
    <property type="nucleotide sequence ID" value="NZ_JQJE01000003.1"/>
</dbReference>
<feature type="transmembrane region" description="Helical" evidence="6">
    <location>
        <begin position="134"/>
        <end position="153"/>
    </location>
</feature>
<dbReference type="AlphaFoldDB" id="A0A099WVR4"/>
<keyword evidence="6" id="KW-0739">Sodium transport</keyword>
<dbReference type="GO" id="GO:0006885">
    <property type="term" value="P:regulation of pH"/>
    <property type="evidence" value="ECO:0007669"/>
    <property type="project" value="UniProtKB-UniRule"/>
</dbReference>
<comment type="caution">
    <text evidence="6">Lacks conserved residue(s) required for the propagation of feature annotation.</text>
</comment>
<keyword evidence="5 6" id="KW-0472">Membrane</keyword>
<keyword evidence="6" id="KW-0915">Sodium</keyword>
<gene>
    <name evidence="6" type="primary">nhaA</name>
    <name evidence="7" type="ORF">HR15_03645</name>
</gene>
<dbReference type="EMBL" id="JRAK01000057">
    <property type="protein sequence ID" value="KGN89860.1"/>
    <property type="molecule type" value="Genomic_DNA"/>
</dbReference>
<comment type="subcellular location">
    <subcellularLocation>
        <location evidence="1">Cell inner membrane</location>
        <topology evidence="1">Multi-pass membrane protein</topology>
    </subcellularLocation>
    <subcellularLocation>
        <location evidence="6">Cell membrane</location>
        <topology evidence="6">Multi-pass membrane protein</topology>
    </subcellularLocation>
</comment>
<comment type="function">
    <text evidence="6">Na(+)/H(+) antiporter that extrudes sodium in exchange for external protons.</text>
</comment>
<keyword evidence="6" id="KW-0813">Transport</keyword>
<evidence type="ECO:0000313" key="8">
    <source>
        <dbReference type="Proteomes" id="UP000030146"/>
    </source>
</evidence>
<feature type="transmembrane region" description="Helical" evidence="6">
    <location>
        <begin position="110"/>
        <end position="128"/>
    </location>
</feature>
<reference evidence="7 8" key="1">
    <citation type="submission" date="2014-08" db="EMBL/GenBank/DDBJ databases">
        <title>Porphyromonas gulae strain:COT-052_OH3439 Genome sequencing.</title>
        <authorList>
            <person name="Wallis C."/>
            <person name="Deusch O."/>
            <person name="O'Flynn C."/>
            <person name="Davis I."/>
            <person name="Jospin G."/>
            <person name="Darling A.E."/>
            <person name="Coil D.A."/>
            <person name="Alexiev A."/>
            <person name="Horsfall A."/>
            <person name="Kirkwood N."/>
            <person name="Harris S."/>
            <person name="Eisen J.A."/>
        </authorList>
    </citation>
    <scope>NUCLEOTIDE SEQUENCE [LARGE SCALE GENOMIC DNA]</scope>
    <source>
        <strain evidence="8">COT-052 OH3439</strain>
    </source>
</reference>
<evidence type="ECO:0000256" key="6">
    <source>
        <dbReference type="HAMAP-Rule" id="MF_01844"/>
    </source>
</evidence>
<feature type="transmembrane region" description="Helical" evidence="6">
    <location>
        <begin position="419"/>
        <end position="438"/>
    </location>
</feature>
<evidence type="ECO:0000256" key="3">
    <source>
        <dbReference type="ARBA" id="ARBA00022692"/>
    </source>
</evidence>
<name>A0A099WVR4_9PORP</name>
<keyword evidence="3 6" id="KW-0812">Transmembrane</keyword>
<dbReference type="PANTHER" id="PTHR30341:SF0">
    <property type="entry name" value="NA(+)_H(+) ANTIPORTER NHAA"/>
    <property type="match status" value="1"/>
</dbReference>
<feature type="transmembrane region" description="Helical" evidence="6">
    <location>
        <begin position="165"/>
        <end position="186"/>
    </location>
</feature>
<protein>
    <recommendedName>
        <fullName evidence="6">Na(+)/H(+) antiporter NhaA</fullName>
    </recommendedName>
    <alternativeName>
        <fullName evidence="6">Sodium/proton antiporter NhaA</fullName>
    </alternativeName>
</protein>
<comment type="catalytic activity">
    <reaction evidence="6">
        <text>Na(+)(in) + 2 H(+)(out) = Na(+)(out) + 2 H(+)(in)</text>
        <dbReference type="Rhea" id="RHEA:29251"/>
        <dbReference type="ChEBI" id="CHEBI:15378"/>
        <dbReference type="ChEBI" id="CHEBI:29101"/>
    </reaction>
</comment>
<evidence type="ECO:0000256" key="5">
    <source>
        <dbReference type="ARBA" id="ARBA00023136"/>
    </source>
</evidence>
<organism evidence="7 8">
    <name type="scientific">Porphyromonas gulae</name>
    <dbReference type="NCBI Taxonomy" id="111105"/>
    <lineage>
        <taxon>Bacteria</taxon>
        <taxon>Pseudomonadati</taxon>
        <taxon>Bacteroidota</taxon>
        <taxon>Bacteroidia</taxon>
        <taxon>Bacteroidales</taxon>
        <taxon>Porphyromonadaceae</taxon>
        <taxon>Porphyromonas</taxon>
    </lineage>
</organism>
<keyword evidence="4 6" id="KW-1133">Transmembrane helix</keyword>
<comment type="similarity">
    <text evidence="6">Belongs to the NhaA Na(+)/H(+) (TC 2.A.33) antiporter family.</text>
</comment>
<dbReference type="HAMAP" id="MF_01844">
    <property type="entry name" value="NhaA"/>
    <property type="match status" value="1"/>
</dbReference>
<dbReference type="Gene3D" id="1.20.1530.10">
    <property type="entry name" value="Na+/H+ antiporter like domain"/>
    <property type="match status" value="1"/>
</dbReference>
<dbReference type="InterPro" id="IPR023171">
    <property type="entry name" value="Na/H_antiporter_dom_sf"/>
</dbReference>
<keyword evidence="8" id="KW-1185">Reference proteome</keyword>
<keyword evidence="6" id="KW-0406">Ion transport</keyword>
<feature type="transmembrane region" description="Helical" evidence="6">
    <location>
        <begin position="192"/>
        <end position="209"/>
    </location>
</feature>
<dbReference type="NCBIfam" id="TIGR00773">
    <property type="entry name" value="NhaA"/>
    <property type="match status" value="1"/>
</dbReference>
<keyword evidence="2 6" id="KW-1003">Cell membrane</keyword>
<proteinExistence type="inferred from homology"/>
<evidence type="ECO:0000256" key="2">
    <source>
        <dbReference type="ARBA" id="ARBA00022475"/>
    </source>
</evidence>
<accession>A0A099WVR4</accession>
<dbReference type="GO" id="GO:0005886">
    <property type="term" value="C:plasma membrane"/>
    <property type="evidence" value="ECO:0007669"/>
    <property type="project" value="UniProtKB-SubCell"/>
</dbReference>
<dbReference type="Pfam" id="PF06965">
    <property type="entry name" value="Na_H_antiport_1"/>
    <property type="match status" value="1"/>
</dbReference>
<comment type="caution">
    <text evidence="7">The sequence shown here is derived from an EMBL/GenBank/DDBJ whole genome shotgun (WGS) entry which is preliminary data.</text>
</comment>
<feature type="transmembrane region" description="Helical" evidence="6">
    <location>
        <begin position="316"/>
        <end position="337"/>
    </location>
</feature>